<gene>
    <name evidence="1" type="ORF">SAMN05216219_0632</name>
</gene>
<dbReference type="STRING" id="995034.SAMN05216219_0632"/>
<organism evidence="1 2">
    <name type="scientific">Mycetocola miduiensis</name>
    <dbReference type="NCBI Taxonomy" id="995034"/>
    <lineage>
        <taxon>Bacteria</taxon>
        <taxon>Bacillati</taxon>
        <taxon>Actinomycetota</taxon>
        <taxon>Actinomycetes</taxon>
        <taxon>Micrococcales</taxon>
        <taxon>Microbacteriaceae</taxon>
        <taxon>Mycetocola</taxon>
    </lineage>
</organism>
<protein>
    <recommendedName>
        <fullName evidence="3">Antitoxin Xre/MbcA/ParS-like toxin-binding domain-containing protein</fullName>
    </recommendedName>
</protein>
<reference evidence="2" key="1">
    <citation type="submission" date="2016-10" db="EMBL/GenBank/DDBJ databases">
        <authorList>
            <person name="Varghese N."/>
            <person name="Submissions S."/>
        </authorList>
    </citation>
    <scope>NUCLEOTIDE SEQUENCE [LARGE SCALE GENOMIC DNA]</scope>
    <source>
        <strain evidence="2">CGMCC 1.11101</strain>
    </source>
</reference>
<dbReference type="RefSeq" id="WP_090708689.1">
    <property type="nucleotide sequence ID" value="NZ_FOVM01000001.1"/>
</dbReference>
<sequence length="129" mass="13878">MTDSATRVSGPRVQINAHARSVELSVTDVAAALQEQLGQALLSVIVGRDTRTVARWVSGDVQPPQASEQRLRDTLQIMTLLTTTDAAPVARAWFMGMNPRLNDETPAEVLAEGRAREVLAAARAFINAA</sequence>
<dbReference type="EMBL" id="FOVM01000001">
    <property type="protein sequence ID" value="SFN43483.1"/>
    <property type="molecule type" value="Genomic_DNA"/>
</dbReference>
<dbReference type="AlphaFoldDB" id="A0A1I4Z0B0"/>
<evidence type="ECO:0008006" key="3">
    <source>
        <dbReference type="Google" id="ProtNLM"/>
    </source>
</evidence>
<dbReference type="Proteomes" id="UP000198867">
    <property type="component" value="Unassembled WGS sequence"/>
</dbReference>
<accession>A0A1I4Z0B0</accession>
<proteinExistence type="predicted"/>
<dbReference type="OrthoDB" id="4748714at2"/>
<keyword evidence="2" id="KW-1185">Reference proteome</keyword>
<evidence type="ECO:0000313" key="1">
    <source>
        <dbReference type="EMBL" id="SFN43483.1"/>
    </source>
</evidence>
<evidence type="ECO:0000313" key="2">
    <source>
        <dbReference type="Proteomes" id="UP000198867"/>
    </source>
</evidence>
<name>A0A1I4Z0B0_9MICO</name>